<evidence type="ECO:0000313" key="3">
    <source>
        <dbReference type="Proteomes" id="UP000886657"/>
    </source>
</evidence>
<organism evidence="2 3">
    <name type="scientific">Candidatus Geothrix skivensis</name>
    <dbReference type="NCBI Taxonomy" id="2954439"/>
    <lineage>
        <taxon>Bacteria</taxon>
        <taxon>Pseudomonadati</taxon>
        <taxon>Acidobacteriota</taxon>
        <taxon>Holophagae</taxon>
        <taxon>Holophagales</taxon>
        <taxon>Holophagaceae</taxon>
        <taxon>Geothrix</taxon>
    </lineage>
</organism>
<dbReference type="AlphaFoldDB" id="A0A9D7SFS4"/>
<accession>A0A9D7SFS4</accession>
<evidence type="ECO:0000313" key="2">
    <source>
        <dbReference type="EMBL" id="MBK9796852.1"/>
    </source>
</evidence>
<name>A0A9D7SFS4_9BACT</name>
<dbReference type="InterPro" id="IPR014922">
    <property type="entry name" value="YdhG-like"/>
</dbReference>
<dbReference type="Proteomes" id="UP000886657">
    <property type="component" value="Unassembled WGS sequence"/>
</dbReference>
<sequence>MAETKTKATAASVADHLAAIEDEARRQDCEALARLMTKATKLKPVMWGPSIVGFGSYHYRYDSGHEGDSCLTGFASRKGDISVYLQGDFPGREELLARLGKHKMGKACLSLRRLADVDLKVLERLVVESVAEVKRRHP</sequence>
<protein>
    <submittedName>
        <fullName evidence="2">DUF1801 domain-containing protein</fullName>
    </submittedName>
</protein>
<feature type="domain" description="YdhG-like" evidence="1">
    <location>
        <begin position="25"/>
        <end position="129"/>
    </location>
</feature>
<dbReference type="EMBL" id="JADKIO010000008">
    <property type="protein sequence ID" value="MBK9796852.1"/>
    <property type="molecule type" value="Genomic_DNA"/>
</dbReference>
<comment type="caution">
    <text evidence="2">The sequence shown here is derived from an EMBL/GenBank/DDBJ whole genome shotgun (WGS) entry which is preliminary data.</text>
</comment>
<dbReference type="Pfam" id="PF08818">
    <property type="entry name" value="DUF1801"/>
    <property type="match status" value="1"/>
</dbReference>
<reference evidence="2" key="1">
    <citation type="submission" date="2020-10" db="EMBL/GenBank/DDBJ databases">
        <title>Connecting structure to function with the recovery of over 1000 high-quality activated sludge metagenome-assembled genomes encoding full-length rRNA genes using long-read sequencing.</title>
        <authorList>
            <person name="Singleton C.M."/>
            <person name="Petriglieri F."/>
            <person name="Kristensen J.M."/>
            <person name="Kirkegaard R.H."/>
            <person name="Michaelsen T.Y."/>
            <person name="Andersen M.H."/>
            <person name="Karst S.M."/>
            <person name="Dueholm M.S."/>
            <person name="Nielsen P.H."/>
            <person name="Albertsen M."/>
        </authorList>
    </citation>
    <scope>NUCLEOTIDE SEQUENCE</scope>
    <source>
        <strain evidence="2">Skiv_18-Q3-R9-52_MAXAC.067</strain>
    </source>
</reference>
<evidence type="ECO:0000259" key="1">
    <source>
        <dbReference type="Pfam" id="PF08818"/>
    </source>
</evidence>
<gene>
    <name evidence="2" type="ORF">IPP58_10210</name>
</gene>
<proteinExistence type="predicted"/>